<keyword evidence="4 7" id="KW-0547">Nucleotide-binding</keyword>
<dbReference type="InterPro" id="IPR011761">
    <property type="entry name" value="ATP-grasp"/>
</dbReference>
<gene>
    <name evidence="11" type="ORF">P8192_08985</name>
</gene>
<dbReference type="Pfam" id="PF02786">
    <property type="entry name" value="CPSase_L_D2"/>
    <property type="match status" value="1"/>
</dbReference>
<dbReference type="SUPFAM" id="SSF51246">
    <property type="entry name" value="Rudiment single hybrid motif"/>
    <property type="match status" value="1"/>
</dbReference>
<evidence type="ECO:0000259" key="9">
    <source>
        <dbReference type="PROSITE" id="PS50975"/>
    </source>
</evidence>
<protein>
    <recommendedName>
        <fullName evidence="2">biotin carboxylase</fullName>
        <ecNumber evidence="2">6.3.4.14</ecNumber>
    </recommendedName>
</protein>
<evidence type="ECO:0000256" key="5">
    <source>
        <dbReference type="ARBA" id="ARBA00022840"/>
    </source>
</evidence>
<dbReference type="Proteomes" id="UP001219037">
    <property type="component" value="Chromosome"/>
</dbReference>
<evidence type="ECO:0000256" key="6">
    <source>
        <dbReference type="ARBA" id="ARBA00023267"/>
    </source>
</evidence>
<dbReference type="InterPro" id="IPR011764">
    <property type="entry name" value="Biotin_carboxylation_dom"/>
</dbReference>
<dbReference type="PROSITE" id="PS00867">
    <property type="entry name" value="CPSASE_2"/>
    <property type="match status" value="1"/>
</dbReference>
<dbReference type="PROSITE" id="PS00188">
    <property type="entry name" value="BIOTIN"/>
    <property type="match status" value="1"/>
</dbReference>
<evidence type="ECO:0000313" key="11">
    <source>
        <dbReference type="EMBL" id="WFP15543.1"/>
    </source>
</evidence>
<evidence type="ECO:0000256" key="1">
    <source>
        <dbReference type="ARBA" id="ARBA00001953"/>
    </source>
</evidence>
<dbReference type="Pfam" id="PF00289">
    <property type="entry name" value="Biotin_carb_N"/>
    <property type="match status" value="1"/>
</dbReference>
<keyword evidence="3" id="KW-0436">Ligase</keyword>
<evidence type="ECO:0000313" key="12">
    <source>
        <dbReference type="Proteomes" id="UP001219037"/>
    </source>
</evidence>
<dbReference type="Pfam" id="PF02785">
    <property type="entry name" value="Biotin_carb_C"/>
    <property type="match status" value="1"/>
</dbReference>
<feature type="region of interest" description="Disordered" evidence="8">
    <location>
        <begin position="494"/>
        <end position="513"/>
    </location>
</feature>
<dbReference type="EMBL" id="CP121252">
    <property type="protein sequence ID" value="WFP15543.1"/>
    <property type="molecule type" value="Genomic_DNA"/>
</dbReference>
<comment type="cofactor">
    <cofactor evidence="1">
        <name>biotin</name>
        <dbReference type="ChEBI" id="CHEBI:57586"/>
    </cofactor>
</comment>
<dbReference type="PANTHER" id="PTHR18866">
    <property type="entry name" value="CARBOXYLASE:PYRUVATE/ACETYL-COA/PROPIONYL-COA CARBOXYLASE"/>
    <property type="match status" value="1"/>
</dbReference>
<dbReference type="InterPro" id="IPR011053">
    <property type="entry name" value="Single_hybrid_motif"/>
</dbReference>
<feature type="domain" description="Biotin carboxylation" evidence="10">
    <location>
        <begin position="1"/>
        <end position="447"/>
    </location>
</feature>
<dbReference type="Gene3D" id="3.30.470.20">
    <property type="entry name" value="ATP-grasp fold, B domain"/>
    <property type="match status" value="1"/>
</dbReference>
<evidence type="ECO:0000256" key="7">
    <source>
        <dbReference type="PROSITE-ProRule" id="PRU00409"/>
    </source>
</evidence>
<dbReference type="InterPro" id="IPR016185">
    <property type="entry name" value="PreATP-grasp_dom_sf"/>
</dbReference>
<dbReference type="EC" id="6.3.4.14" evidence="2"/>
<name>A0ABY8H4D1_9MICC</name>
<proteinExistence type="predicted"/>
<dbReference type="SUPFAM" id="SSF52440">
    <property type="entry name" value="PreATP-grasp domain"/>
    <property type="match status" value="1"/>
</dbReference>
<accession>A0ABY8H4D1</accession>
<evidence type="ECO:0000256" key="4">
    <source>
        <dbReference type="ARBA" id="ARBA00022741"/>
    </source>
</evidence>
<evidence type="ECO:0000256" key="3">
    <source>
        <dbReference type="ARBA" id="ARBA00022598"/>
    </source>
</evidence>
<dbReference type="InterPro" id="IPR011054">
    <property type="entry name" value="Rudment_hybrid_motif"/>
</dbReference>
<dbReference type="InterPro" id="IPR005481">
    <property type="entry name" value="BC-like_N"/>
</dbReference>
<keyword evidence="12" id="KW-1185">Reference proteome</keyword>
<evidence type="ECO:0000259" key="10">
    <source>
        <dbReference type="PROSITE" id="PS50979"/>
    </source>
</evidence>
<dbReference type="InterPro" id="IPR001882">
    <property type="entry name" value="Biotin_BS"/>
</dbReference>
<dbReference type="InterPro" id="IPR000089">
    <property type="entry name" value="Biotin_lipoyl"/>
</dbReference>
<keyword evidence="6" id="KW-0092">Biotin</keyword>
<evidence type="ECO:0000256" key="8">
    <source>
        <dbReference type="SAM" id="MobiDB-lite"/>
    </source>
</evidence>
<dbReference type="PROSITE" id="PS50979">
    <property type="entry name" value="BC"/>
    <property type="match status" value="1"/>
</dbReference>
<feature type="domain" description="ATP-grasp" evidence="9">
    <location>
        <begin position="119"/>
        <end position="316"/>
    </location>
</feature>
<dbReference type="Gene3D" id="2.40.50.100">
    <property type="match status" value="1"/>
</dbReference>
<dbReference type="Pfam" id="PF00364">
    <property type="entry name" value="Biotin_lipoyl"/>
    <property type="match status" value="1"/>
</dbReference>
<dbReference type="SUPFAM" id="SSF56059">
    <property type="entry name" value="Glutathione synthetase ATP-binding domain-like"/>
    <property type="match status" value="1"/>
</dbReference>
<organism evidence="11 12">
    <name type="scientific">Citricoccus muralis</name>
    <dbReference type="NCBI Taxonomy" id="169134"/>
    <lineage>
        <taxon>Bacteria</taxon>
        <taxon>Bacillati</taxon>
        <taxon>Actinomycetota</taxon>
        <taxon>Actinomycetes</taxon>
        <taxon>Micrococcales</taxon>
        <taxon>Micrococcaceae</taxon>
        <taxon>Citricoccus</taxon>
    </lineage>
</organism>
<dbReference type="PANTHER" id="PTHR18866:SF33">
    <property type="entry name" value="METHYLCROTONOYL-COA CARBOXYLASE SUBUNIT ALPHA, MITOCHONDRIAL-RELATED"/>
    <property type="match status" value="1"/>
</dbReference>
<reference evidence="11 12" key="1">
    <citation type="submission" date="2023-04" db="EMBL/GenBank/DDBJ databases">
        <title>Funneling lignin-derived compounds into biodiesel using alkali-halophilic Citricoccus sp. P2.</title>
        <authorList>
            <person name="Luo C.-B."/>
        </authorList>
    </citation>
    <scope>NUCLEOTIDE SEQUENCE [LARGE SCALE GENOMIC DNA]</scope>
    <source>
        <strain evidence="11 12">P2</strain>
    </source>
</reference>
<dbReference type="CDD" id="cd06850">
    <property type="entry name" value="biotinyl_domain"/>
    <property type="match status" value="1"/>
</dbReference>
<dbReference type="InterPro" id="IPR005482">
    <property type="entry name" value="Biotin_COase_C"/>
</dbReference>
<dbReference type="SMART" id="SM00878">
    <property type="entry name" value="Biotin_carb_C"/>
    <property type="match status" value="1"/>
</dbReference>
<dbReference type="SUPFAM" id="SSF51230">
    <property type="entry name" value="Single hybrid motif"/>
    <property type="match status" value="1"/>
</dbReference>
<sequence length="579" mass="61771">MKRVLIANRGEIAVRIIRACRDSGRTAIAVYADDDADALHVRLADEAYALQGARPRESYLDVTKILAAAKESNADAVHPGYGFLSESADFARAVTDAGLTWIGPAPEVIEKLGDKVAARKIAQSVDAPLVQGTPDPVSDANEAVDFAREHGLPIAIKAAHGGGGRGIRIAWDLDEVAELYDSAVREATEAFGRGECFVEQYLQNPRHVEVQILGDAHGNVVAVGTRDCSLQRRNQKLVEEAPAPFLTDKQRAELHSSAERICAEAGYQGAATVEFLLSTDGTLSFLEVNTRLQVEHPVTEETTGLDLVLEQFRIAEGEPLTHEVRTAGERAHGHAFEFRINAEDPGRGYLPTPGEISVFDAPSGGGIRVDSGYTAGQVLPGHFDSMLAKLIVWGPDRQRALARARRALDEFQIDGVSTVLPFHREVLQQPDFTGEDAFAVHTRWIENDLDVDFEPAQAPEPAAATSLTRTWLEIDGRRVQVGVPGMLLSGLASAGGSSSSVEKDSGGTVDEGSVTAPITGTLVSWKVDDGATVSRGEVVAVMEAMKMETNVVAESDGALSLTASAGDHYAAGTALGQIS</sequence>
<dbReference type="InterPro" id="IPR005479">
    <property type="entry name" value="CPAse_ATP-bd"/>
</dbReference>
<keyword evidence="5 7" id="KW-0067">ATP-binding</keyword>
<evidence type="ECO:0000256" key="2">
    <source>
        <dbReference type="ARBA" id="ARBA00013263"/>
    </source>
</evidence>
<dbReference type="InterPro" id="IPR050856">
    <property type="entry name" value="Biotin_carboxylase_complex"/>
</dbReference>
<dbReference type="RefSeq" id="WP_278156375.1">
    <property type="nucleotide sequence ID" value="NZ_CP121252.1"/>
</dbReference>
<dbReference type="PROSITE" id="PS50975">
    <property type="entry name" value="ATP_GRASP"/>
    <property type="match status" value="1"/>
</dbReference>